<dbReference type="EMBL" id="JBHSPX010000004">
    <property type="protein sequence ID" value="MFC6063379.1"/>
    <property type="molecule type" value="Genomic_DNA"/>
</dbReference>
<comment type="caution">
    <text evidence="2">The sequence shown here is derived from an EMBL/GenBank/DDBJ whole genome shotgun (WGS) entry which is preliminary data.</text>
</comment>
<feature type="region of interest" description="Disordered" evidence="1">
    <location>
        <begin position="1"/>
        <end position="27"/>
    </location>
</feature>
<protein>
    <submittedName>
        <fullName evidence="2">SapB/AmfS family lanthipeptide</fullName>
    </submittedName>
</protein>
<dbReference type="Pfam" id="PF19402">
    <property type="entry name" value="RamS"/>
    <property type="match status" value="1"/>
</dbReference>
<keyword evidence="3" id="KW-1185">Reference proteome</keyword>
<dbReference type="NCBIfam" id="NF033212">
    <property type="entry name" value="SapB_AmfS_lanti"/>
    <property type="match status" value="1"/>
</dbReference>
<dbReference type="InterPro" id="IPR045825">
    <property type="entry name" value="RamS"/>
</dbReference>
<reference evidence="3" key="1">
    <citation type="journal article" date="2019" name="Int. J. Syst. Evol. Microbiol.">
        <title>The Global Catalogue of Microorganisms (GCM) 10K type strain sequencing project: providing services to taxonomists for standard genome sequencing and annotation.</title>
        <authorList>
            <consortium name="The Broad Institute Genomics Platform"/>
            <consortium name="The Broad Institute Genome Sequencing Center for Infectious Disease"/>
            <person name="Wu L."/>
            <person name="Ma J."/>
        </authorList>
    </citation>
    <scope>NUCLEOTIDE SEQUENCE [LARGE SCALE GENOMIC DNA]</scope>
    <source>
        <strain evidence="3">CGMCC 1.15180</strain>
    </source>
</reference>
<name>A0ABW1MHT8_9ACTN</name>
<evidence type="ECO:0000313" key="3">
    <source>
        <dbReference type="Proteomes" id="UP001596139"/>
    </source>
</evidence>
<dbReference type="NCBIfam" id="NF038159">
    <property type="entry name" value="lanthi_III_b"/>
    <property type="match status" value="1"/>
</dbReference>
<evidence type="ECO:0000313" key="2">
    <source>
        <dbReference type="EMBL" id="MFC6063379.1"/>
    </source>
</evidence>
<evidence type="ECO:0000256" key="1">
    <source>
        <dbReference type="SAM" id="MobiDB-lite"/>
    </source>
</evidence>
<sequence>MTILDLQGMETAHHGGRPRRSGASKYCGGTSQLSLLLC</sequence>
<dbReference type="RefSeq" id="WP_107053937.1">
    <property type="nucleotide sequence ID" value="NZ_JBHSPX010000004.1"/>
</dbReference>
<dbReference type="Proteomes" id="UP001596139">
    <property type="component" value="Unassembled WGS sequence"/>
</dbReference>
<accession>A0ABW1MHT8</accession>
<proteinExistence type="predicted"/>
<organism evidence="2 3">
    <name type="scientific">Streptomyces ochraceiscleroticus</name>
    <dbReference type="NCBI Taxonomy" id="47761"/>
    <lineage>
        <taxon>Bacteria</taxon>
        <taxon>Bacillati</taxon>
        <taxon>Actinomycetota</taxon>
        <taxon>Actinomycetes</taxon>
        <taxon>Kitasatosporales</taxon>
        <taxon>Streptomycetaceae</taxon>
        <taxon>Streptomyces</taxon>
    </lineage>
</organism>
<gene>
    <name evidence="2" type="ORF">ACFP4F_12560</name>
</gene>